<feature type="transmembrane region" description="Helical" evidence="6">
    <location>
        <begin position="125"/>
        <end position="147"/>
    </location>
</feature>
<comment type="similarity">
    <text evidence="2">Belongs to the drug/metabolite transporter (DMT) superfamily. 10 TMS drug/metabolite exporter (DME) (TC 2.A.7.3) family.</text>
</comment>
<dbReference type="AlphaFoldDB" id="A0A8G0ZUK6"/>
<dbReference type="KEGG" id="nsm:JO391_02390"/>
<reference evidence="8" key="1">
    <citation type="submission" date="2021-02" db="EMBL/GenBank/DDBJ databases">
        <title>Rhodobacter shimadae sp. nov., an aerobic anoxygenic phototrophic bacterium isolated from a hot spring.</title>
        <authorList>
            <person name="Muramatsu S."/>
            <person name="Haruta S."/>
            <person name="Hirose S."/>
            <person name="Hanada S."/>
        </authorList>
    </citation>
    <scope>NUCLEOTIDE SEQUENCE</scope>
    <source>
        <strain evidence="8">N10</strain>
    </source>
</reference>
<keyword evidence="5 6" id="KW-0472">Membrane</keyword>
<feature type="transmembrane region" description="Helical" evidence="6">
    <location>
        <begin position="96"/>
        <end position="118"/>
    </location>
</feature>
<sequence>MPPRLTYLPAILWALASTAIWTLIFAAVKASGGAVGAFQLTFLRGIGSLAVLVPMALATGGFGQYQSRQPWAHLARTLCGSGAAVAITWASAEMPIVDATAIAMLYGPLAVVLGVVVLAERVGPLHGLAVAVSLAGALVVALAQGAFSGGLVLAPVLASLGGALLMAVEGVLIRVLGQRDRALTVMLYVTVLGLMVLAVPAVLDWQPLGPLGLLACLALGPFAVLGQYCTIRGYRAAPLSVVAPVDNAWLVFAAVLGFLAFGEVPGPMTVLGAALIIAGGVALTRVKAR</sequence>
<evidence type="ECO:0000256" key="3">
    <source>
        <dbReference type="ARBA" id="ARBA00022692"/>
    </source>
</evidence>
<organism evidence="8 9">
    <name type="scientific">Neotabrizicola shimadae</name>
    <dbReference type="NCBI Taxonomy" id="2807096"/>
    <lineage>
        <taxon>Bacteria</taxon>
        <taxon>Pseudomonadati</taxon>
        <taxon>Pseudomonadota</taxon>
        <taxon>Alphaproteobacteria</taxon>
        <taxon>Rhodobacterales</taxon>
        <taxon>Paracoccaceae</taxon>
        <taxon>Neotabrizicola</taxon>
    </lineage>
</organism>
<feature type="transmembrane region" description="Helical" evidence="6">
    <location>
        <begin position="42"/>
        <end position="62"/>
    </location>
</feature>
<accession>A0A8G0ZUK6</accession>
<dbReference type="InterPro" id="IPR037185">
    <property type="entry name" value="EmrE-like"/>
</dbReference>
<feature type="transmembrane region" description="Helical" evidence="6">
    <location>
        <begin position="209"/>
        <end position="229"/>
    </location>
</feature>
<feature type="transmembrane region" description="Helical" evidence="6">
    <location>
        <begin position="153"/>
        <end position="173"/>
    </location>
</feature>
<evidence type="ECO:0000313" key="8">
    <source>
        <dbReference type="EMBL" id="QYZ70398.1"/>
    </source>
</evidence>
<evidence type="ECO:0000313" key="9">
    <source>
        <dbReference type="Proteomes" id="UP000826300"/>
    </source>
</evidence>
<proteinExistence type="inferred from homology"/>
<dbReference type="PANTHER" id="PTHR22911:SF6">
    <property type="entry name" value="SOLUTE CARRIER FAMILY 35 MEMBER G1"/>
    <property type="match status" value="1"/>
</dbReference>
<comment type="subcellular location">
    <subcellularLocation>
        <location evidence="1">Membrane</location>
        <topology evidence="1">Multi-pass membrane protein</topology>
    </subcellularLocation>
</comment>
<evidence type="ECO:0000256" key="1">
    <source>
        <dbReference type="ARBA" id="ARBA00004141"/>
    </source>
</evidence>
<dbReference type="RefSeq" id="WP_220662615.1">
    <property type="nucleotide sequence ID" value="NZ_CP069370.1"/>
</dbReference>
<protein>
    <submittedName>
        <fullName evidence="8">DMT family transporter</fullName>
    </submittedName>
</protein>
<feature type="transmembrane region" description="Helical" evidence="6">
    <location>
        <begin position="241"/>
        <end position="262"/>
    </location>
</feature>
<dbReference type="Pfam" id="PF00892">
    <property type="entry name" value="EamA"/>
    <property type="match status" value="2"/>
</dbReference>
<keyword evidence="3 6" id="KW-0812">Transmembrane</keyword>
<evidence type="ECO:0000256" key="6">
    <source>
        <dbReference type="SAM" id="Phobius"/>
    </source>
</evidence>
<dbReference type="Proteomes" id="UP000826300">
    <property type="component" value="Chromosome"/>
</dbReference>
<feature type="transmembrane region" description="Helical" evidence="6">
    <location>
        <begin position="268"/>
        <end position="286"/>
    </location>
</feature>
<dbReference type="SUPFAM" id="SSF103481">
    <property type="entry name" value="Multidrug resistance efflux transporter EmrE"/>
    <property type="match status" value="2"/>
</dbReference>
<dbReference type="EMBL" id="CP069370">
    <property type="protein sequence ID" value="QYZ70398.1"/>
    <property type="molecule type" value="Genomic_DNA"/>
</dbReference>
<feature type="domain" description="EamA" evidence="7">
    <location>
        <begin position="9"/>
        <end position="141"/>
    </location>
</feature>
<name>A0A8G0ZUK6_9RHOB</name>
<evidence type="ECO:0000256" key="5">
    <source>
        <dbReference type="ARBA" id="ARBA00023136"/>
    </source>
</evidence>
<dbReference type="PANTHER" id="PTHR22911">
    <property type="entry name" value="ACYL-MALONYL CONDENSING ENZYME-RELATED"/>
    <property type="match status" value="1"/>
</dbReference>
<keyword evidence="4 6" id="KW-1133">Transmembrane helix</keyword>
<keyword evidence="9" id="KW-1185">Reference proteome</keyword>
<dbReference type="GO" id="GO:0016020">
    <property type="term" value="C:membrane"/>
    <property type="evidence" value="ECO:0007669"/>
    <property type="project" value="UniProtKB-SubCell"/>
</dbReference>
<feature type="domain" description="EamA" evidence="7">
    <location>
        <begin position="156"/>
        <end position="281"/>
    </location>
</feature>
<evidence type="ECO:0000256" key="2">
    <source>
        <dbReference type="ARBA" id="ARBA00009853"/>
    </source>
</evidence>
<evidence type="ECO:0000259" key="7">
    <source>
        <dbReference type="Pfam" id="PF00892"/>
    </source>
</evidence>
<evidence type="ECO:0000256" key="4">
    <source>
        <dbReference type="ARBA" id="ARBA00022989"/>
    </source>
</evidence>
<gene>
    <name evidence="8" type="ORF">JO391_02390</name>
</gene>
<dbReference type="InterPro" id="IPR000620">
    <property type="entry name" value="EamA_dom"/>
</dbReference>
<feature type="transmembrane region" description="Helical" evidence="6">
    <location>
        <begin position="185"/>
        <end position="203"/>
    </location>
</feature>